<name>U4TUF5_9LACO</name>
<dbReference type="NCBIfam" id="NF038026">
    <property type="entry name" value="RsaX20_sORF"/>
    <property type="match status" value="1"/>
</dbReference>
<dbReference type="RefSeq" id="WP_022529590.1">
    <property type="nucleotide sequence ID" value="NZ_KI271589.1"/>
</dbReference>
<sequence length="48" mass="5507">MAEKMDLASARRQLHSPNKKTAARALKTIKAEKRLQQHARYTAQSEDK</sequence>
<organism evidence="2 3">
    <name type="scientific">Schleiferilactobacillus shenzhenensis LY-73</name>
    <dbReference type="NCBI Taxonomy" id="1231336"/>
    <lineage>
        <taxon>Bacteria</taxon>
        <taxon>Bacillati</taxon>
        <taxon>Bacillota</taxon>
        <taxon>Bacilli</taxon>
        <taxon>Lactobacillales</taxon>
        <taxon>Lactobacillaceae</taxon>
        <taxon>Schleiferilactobacillus</taxon>
    </lineage>
</organism>
<evidence type="ECO:0000256" key="1">
    <source>
        <dbReference type="SAM" id="MobiDB-lite"/>
    </source>
</evidence>
<keyword evidence="3" id="KW-1185">Reference proteome</keyword>
<reference evidence="3" key="1">
    <citation type="journal article" date="2013" name="Genome Announc.">
        <title>Whole-Genome Sequencing of Lactobacillus shenzhenensis Strain LY-73T.</title>
        <authorList>
            <person name="Lin Z."/>
            <person name="Liu Z."/>
            <person name="Yang R."/>
            <person name="Zou Y."/>
            <person name="Wan D."/>
            <person name="Chen J."/>
            <person name="Guo M."/>
            <person name="Zhao J."/>
            <person name="Fang C."/>
            <person name="Yang R."/>
            <person name="Liu F."/>
        </authorList>
    </citation>
    <scope>NUCLEOTIDE SEQUENCE [LARGE SCALE GENOMIC DNA]</scope>
    <source>
        <strain evidence="3">LY-73</strain>
    </source>
</reference>
<feature type="region of interest" description="Disordered" evidence="1">
    <location>
        <begin position="1"/>
        <end position="22"/>
    </location>
</feature>
<dbReference type="Proteomes" id="UP000030647">
    <property type="component" value="Unassembled WGS sequence"/>
</dbReference>
<dbReference type="eggNOG" id="ENOG5032NZJ">
    <property type="taxonomic scope" value="Bacteria"/>
</dbReference>
<feature type="compositionally biased region" description="Basic residues" evidence="1">
    <location>
        <begin position="12"/>
        <end position="22"/>
    </location>
</feature>
<dbReference type="HOGENOM" id="CLU_214405_0_0_9"/>
<accession>U4TUF5</accession>
<dbReference type="EMBL" id="KI271589">
    <property type="protein sequence ID" value="ERL65067.1"/>
    <property type="molecule type" value="Genomic_DNA"/>
</dbReference>
<dbReference type="InterPro" id="IPR049844">
    <property type="entry name" value="RsaX20-like"/>
</dbReference>
<protein>
    <submittedName>
        <fullName evidence="2">Uncharacterized protein</fullName>
    </submittedName>
</protein>
<gene>
    <name evidence="2" type="ORF">L248_3005</name>
</gene>
<evidence type="ECO:0000313" key="2">
    <source>
        <dbReference type="EMBL" id="ERL65067.1"/>
    </source>
</evidence>
<evidence type="ECO:0000313" key="3">
    <source>
        <dbReference type="Proteomes" id="UP000030647"/>
    </source>
</evidence>
<dbReference type="AlphaFoldDB" id="U4TUF5"/>
<proteinExistence type="predicted"/>
<dbReference type="STRING" id="1231336.L248_3005"/>